<evidence type="ECO:0000313" key="3">
    <source>
        <dbReference type="EMBL" id="MVB05637.1"/>
    </source>
</evidence>
<evidence type="ECO:0000313" key="5">
    <source>
        <dbReference type="Proteomes" id="UP000462449"/>
    </source>
</evidence>
<organism evidence="2 5">
    <name type="scientific">Labilibaculum euxinus</name>
    <dbReference type="NCBI Taxonomy" id="2686357"/>
    <lineage>
        <taxon>Bacteria</taxon>
        <taxon>Pseudomonadati</taxon>
        <taxon>Bacteroidota</taxon>
        <taxon>Bacteroidia</taxon>
        <taxon>Marinilabiliales</taxon>
        <taxon>Marinifilaceae</taxon>
        <taxon>Labilibaculum</taxon>
    </lineage>
</organism>
<dbReference type="Proteomes" id="UP000285951">
    <property type="component" value="Unassembled WGS sequence"/>
</dbReference>
<dbReference type="Pfam" id="PF13333">
    <property type="entry name" value="rve_2"/>
    <property type="match status" value="1"/>
</dbReference>
<reference evidence="2 5" key="2">
    <citation type="submission" date="2019-12" db="EMBL/GenBank/DDBJ databases">
        <title>Draft genome sequence of Labilibaculum sp. strain 44 isolated from deep waters of Black Sea.</title>
        <authorList>
            <person name="Yadav S."/>
            <person name="Villanueva L."/>
        </authorList>
    </citation>
    <scope>NUCLEOTIDE SEQUENCE [LARGE SCALE GENOMIC DNA]</scope>
    <source>
        <strain evidence="2 5">44</strain>
    </source>
</reference>
<dbReference type="GO" id="GO:0003676">
    <property type="term" value="F:nucleic acid binding"/>
    <property type="evidence" value="ECO:0007669"/>
    <property type="project" value="InterPro"/>
</dbReference>
<gene>
    <name evidence="3" type="ORF">DWB62_001210</name>
    <name evidence="2" type="ORF">GNY23_01210</name>
</gene>
<dbReference type="InterPro" id="IPR050900">
    <property type="entry name" value="Transposase_IS3/IS150/IS904"/>
</dbReference>
<dbReference type="EMBL" id="QTZN02000002">
    <property type="protein sequence ID" value="MVB05637.1"/>
    <property type="molecule type" value="Genomic_DNA"/>
</dbReference>
<dbReference type="Pfam" id="PF13276">
    <property type="entry name" value="HTH_21"/>
    <property type="match status" value="1"/>
</dbReference>
<dbReference type="GO" id="GO:0015074">
    <property type="term" value="P:DNA integration"/>
    <property type="evidence" value="ECO:0007669"/>
    <property type="project" value="InterPro"/>
</dbReference>
<dbReference type="SUPFAM" id="SSF53098">
    <property type="entry name" value="Ribonuclease H-like"/>
    <property type="match status" value="1"/>
</dbReference>
<dbReference type="InterPro" id="IPR036397">
    <property type="entry name" value="RNaseH_sf"/>
</dbReference>
<dbReference type="InterPro" id="IPR012337">
    <property type="entry name" value="RNaseH-like_sf"/>
</dbReference>
<accession>A0A7M4D1A3</accession>
<evidence type="ECO:0000313" key="2">
    <source>
        <dbReference type="EMBL" id="MUP36432.1"/>
    </source>
</evidence>
<name>A0A7M4D1A3_9BACT</name>
<dbReference type="InterPro" id="IPR025948">
    <property type="entry name" value="HTH-like_dom"/>
</dbReference>
<comment type="caution">
    <text evidence="2">The sequence shown here is derived from an EMBL/GenBank/DDBJ whole genome shotgun (WGS) entry which is preliminary data.</text>
</comment>
<protein>
    <submittedName>
        <fullName evidence="2">IS3 family transposase</fullName>
    </submittedName>
</protein>
<dbReference type="Proteomes" id="UP000462449">
    <property type="component" value="Unassembled WGS sequence"/>
</dbReference>
<dbReference type="AlphaFoldDB" id="A0A7M4D1A3"/>
<dbReference type="InterPro" id="IPR048020">
    <property type="entry name" value="Transpos_IS3"/>
</dbReference>
<dbReference type="EMBL" id="WOTW01000002">
    <property type="protein sequence ID" value="MUP36432.1"/>
    <property type="molecule type" value="Genomic_DNA"/>
</dbReference>
<keyword evidence="4" id="KW-1185">Reference proteome</keyword>
<dbReference type="NCBIfam" id="NF033516">
    <property type="entry name" value="transpos_IS3"/>
    <property type="match status" value="1"/>
</dbReference>
<dbReference type="PANTHER" id="PTHR46889">
    <property type="entry name" value="TRANSPOSASE INSF FOR INSERTION SEQUENCE IS3B-RELATED"/>
    <property type="match status" value="1"/>
</dbReference>
<dbReference type="PANTHER" id="PTHR46889:SF4">
    <property type="entry name" value="TRANSPOSASE INSO FOR INSERTION SEQUENCE ELEMENT IS911B-RELATED"/>
    <property type="match status" value="1"/>
</dbReference>
<feature type="domain" description="Integrase catalytic" evidence="1">
    <location>
        <begin position="146"/>
        <end position="310"/>
    </location>
</feature>
<evidence type="ECO:0000313" key="4">
    <source>
        <dbReference type="Proteomes" id="UP000285951"/>
    </source>
</evidence>
<proteinExistence type="predicted"/>
<sequence length="320" mass="37565">MGNSERTSKKKVWNRRSKKNLVDRFFEKYTVSIKDLLKYVGLSESSYYYKEKLNGRKGVLPGKQTNHSKDGLVEERTVVEAIKGVLEHEFIDCGYRIMTKYLQRKGYKINHKKVYRIMSNTGLLKPNSRIKRSGGGRKFVRFRKVHTSHPMECLEMDIKMVWIPNMGKNAYLLSVIDVHTRKILGYTFVFNVKQKEVIELLSTIIDQYPTPESLIIRSDNGSQFIARNVRDYIHLVGFEQEFTHVATSEENAHIEAYHGTLKRDIFDRVDYRTFGEIQQIIKRYVPFYNSERLHGLLGRITPNEKWKQDQHLIKKLGKIA</sequence>
<dbReference type="Pfam" id="PF00665">
    <property type="entry name" value="rve"/>
    <property type="match status" value="1"/>
</dbReference>
<evidence type="ECO:0000259" key="1">
    <source>
        <dbReference type="PROSITE" id="PS50994"/>
    </source>
</evidence>
<dbReference type="Gene3D" id="3.30.420.10">
    <property type="entry name" value="Ribonuclease H-like superfamily/Ribonuclease H"/>
    <property type="match status" value="1"/>
</dbReference>
<reference evidence="3 4" key="1">
    <citation type="submission" date="2019-11" db="EMBL/GenBank/DDBJ databases">
        <title>Draft genome sequence of Labilibaculum sp. strain SYP isolated from Black Sea.</title>
        <authorList>
            <person name="Yadav S."/>
            <person name="Villanueva L."/>
        </authorList>
    </citation>
    <scope>NUCLEOTIDE SEQUENCE [LARGE SCALE GENOMIC DNA]</scope>
    <source>
        <strain evidence="3 4">44</strain>
    </source>
</reference>
<dbReference type="PROSITE" id="PS50994">
    <property type="entry name" value="INTEGRASE"/>
    <property type="match status" value="1"/>
</dbReference>
<dbReference type="InterPro" id="IPR001584">
    <property type="entry name" value="Integrase_cat-core"/>
</dbReference>